<dbReference type="EMBL" id="CP034550">
    <property type="protein sequence ID" value="QFZ24508.1"/>
    <property type="molecule type" value="Genomic_DNA"/>
</dbReference>
<evidence type="ECO:0000256" key="3">
    <source>
        <dbReference type="ARBA" id="ARBA00023172"/>
    </source>
</evidence>
<dbReference type="PANTHER" id="PTHR30349:SF41">
    <property type="entry name" value="INTEGRASE_RECOMBINASE PROTEIN MJ0367-RELATED"/>
    <property type="match status" value="1"/>
</dbReference>
<dbReference type="SUPFAM" id="SSF56349">
    <property type="entry name" value="DNA breaking-rejoining enzymes"/>
    <property type="match status" value="1"/>
</dbReference>
<keyword evidence="2" id="KW-0238">DNA-binding</keyword>
<sequence>MDRFVADYRRRERDRLPSPALIRSDGTPALVTAGTRADVLDALRRLLTNAWNQGRLEQIRLDREFAVAVPATGARGGRVRRPFPDHVAKAVADPANLDRLDALDTDDRGLRDVWETLVATGRRCGEVIGLKLECVEVHHGLPLLWHDQTKIGHYDEAIRIPQSVHARLEERRRKTLAAFVQRHGRHPSVDERAGLALFPTPIRNPFGTKPLDYSWFYRAFRIWMDGLHLGGFVAHQARHTLATALLRHGAGLSHIRRYLGHVSERMTERYAKIALSEIEDVLQHVWVTGPGSPIPGQALSTGIEPMDRARAEALAVDLARRSTPAEGGFCTFQPVVQGHRCPWNLDCHNCDKFVLSGADLLYWRRKREQWRAIAERAPDDATADYLHQVFAPTGRAIDGLEKALAALGLLDDALSLDMRRPQDFFNRVWSTSFPAADLATDHDNSQKVPE</sequence>
<dbReference type="PANTHER" id="PTHR30349">
    <property type="entry name" value="PHAGE INTEGRASE-RELATED"/>
    <property type="match status" value="1"/>
</dbReference>
<dbReference type="Proteomes" id="UP000325787">
    <property type="component" value="Chromosome"/>
</dbReference>
<dbReference type="GO" id="GO:0003677">
    <property type="term" value="F:DNA binding"/>
    <property type="evidence" value="ECO:0007669"/>
    <property type="project" value="UniProtKB-KW"/>
</dbReference>
<dbReference type="Pfam" id="PF00589">
    <property type="entry name" value="Phage_integrase"/>
    <property type="match status" value="1"/>
</dbReference>
<evidence type="ECO:0000256" key="1">
    <source>
        <dbReference type="ARBA" id="ARBA00008857"/>
    </source>
</evidence>
<dbReference type="CDD" id="cd00397">
    <property type="entry name" value="DNA_BRE_C"/>
    <property type="match status" value="1"/>
</dbReference>
<keyword evidence="3" id="KW-0233">DNA recombination</keyword>
<evidence type="ECO:0000256" key="2">
    <source>
        <dbReference type="ARBA" id="ARBA00023125"/>
    </source>
</evidence>
<dbReference type="GO" id="GO:0006310">
    <property type="term" value="P:DNA recombination"/>
    <property type="evidence" value="ECO:0007669"/>
    <property type="project" value="UniProtKB-KW"/>
</dbReference>
<reference evidence="6" key="1">
    <citation type="journal article" date="2021" name="Curr. Microbiol.">
        <title>Complete genome of nocamycin-producing strain Saccharothrix syringae NRRL B-16468 reveals the biosynthetic potential for secondary metabolites.</title>
        <authorList>
            <person name="Mo X."/>
            <person name="Yang S."/>
        </authorList>
    </citation>
    <scope>NUCLEOTIDE SEQUENCE [LARGE SCALE GENOMIC DNA]</scope>
    <source>
        <strain evidence="6">ATCC 51364 / DSM 43886 / JCM 6844 / KCTC 9398 / NBRC 14523 / NRRL B-16468 / INA 2240</strain>
    </source>
</reference>
<comment type="similarity">
    <text evidence="1">Belongs to the 'phage' integrase family.</text>
</comment>
<dbReference type="OrthoDB" id="8421690at2"/>
<feature type="domain" description="Tyr recombinase" evidence="4">
    <location>
        <begin position="82"/>
        <end position="283"/>
    </location>
</feature>
<dbReference type="InterPro" id="IPR011010">
    <property type="entry name" value="DNA_brk_join_enz"/>
</dbReference>
<proteinExistence type="inferred from homology"/>
<name>A0A5Q0HDU9_SACSY</name>
<dbReference type="InterPro" id="IPR002104">
    <property type="entry name" value="Integrase_catalytic"/>
</dbReference>
<dbReference type="InterPro" id="IPR050090">
    <property type="entry name" value="Tyrosine_recombinase_XerCD"/>
</dbReference>
<protein>
    <submittedName>
        <fullName evidence="5">Site-specific integrase</fullName>
    </submittedName>
</protein>
<evidence type="ECO:0000313" key="6">
    <source>
        <dbReference type="Proteomes" id="UP000325787"/>
    </source>
</evidence>
<dbReference type="Gene3D" id="1.10.443.10">
    <property type="entry name" value="Intergrase catalytic core"/>
    <property type="match status" value="1"/>
</dbReference>
<dbReference type="PROSITE" id="PS51898">
    <property type="entry name" value="TYR_RECOMBINASE"/>
    <property type="match status" value="1"/>
</dbReference>
<dbReference type="InterPro" id="IPR013762">
    <property type="entry name" value="Integrase-like_cat_sf"/>
</dbReference>
<gene>
    <name evidence="5" type="ORF">EKG83_26340</name>
</gene>
<organism evidence="5 6">
    <name type="scientific">Saccharothrix syringae</name>
    <name type="common">Nocardiopsis syringae</name>
    <dbReference type="NCBI Taxonomy" id="103733"/>
    <lineage>
        <taxon>Bacteria</taxon>
        <taxon>Bacillati</taxon>
        <taxon>Actinomycetota</taxon>
        <taxon>Actinomycetes</taxon>
        <taxon>Pseudonocardiales</taxon>
        <taxon>Pseudonocardiaceae</taxon>
        <taxon>Saccharothrix</taxon>
    </lineage>
</organism>
<dbReference type="AlphaFoldDB" id="A0A5Q0HDU9"/>
<dbReference type="GO" id="GO:0015074">
    <property type="term" value="P:DNA integration"/>
    <property type="evidence" value="ECO:0007669"/>
    <property type="project" value="InterPro"/>
</dbReference>
<accession>A0A5Q0HDU9</accession>
<evidence type="ECO:0000259" key="4">
    <source>
        <dbReference type="PROSITE" id="PS51898"/>
    </source>
</evidence>
<evidence type="ECO:0000313" key="5">
    <source>
        <dbReference type="EMBL" id="QFZ24508.1"/>
    </source>
</evidence>
<keyword evidence="6" id="KW-1185">Reference proteome</keyword>
<dbReference type="KEGG" id="ssyi:EKG83_26340"/>